<evidence type="ECO:0000256" key="1">
    <source>
        <dbReference type="ARBA" id="ARBA00034710"/>
    </source>
</evidence>
<accession>A0A0G3G4J2</accession>
<evidence type="ECO:0000313" key="3">
    <source>
        <dbReference type="EMBL" id="AKJ93781.1"/>
    </source>
</evidence>
<sequence length="122" mass="14004">MESILNTLRFLEKTSFYNCDDLISNEKIKIKHRGWSFEFYKPKKSTVAKYLSGGGIYHNDLVVLGKVSINELKMLLFYMDLSYYGVTSSGATYKLGSSIDRLSLTRTMATNNNYYAYSDDDD</sequence>
<dbReference type="OrthoDB" id="18041at10239"/>
<dbReference type="RefSeq" id="YP_009143460.1">
    <property type="nucleotide sequence ID" value="NC_027213.1"/>
</dbReference>
<organismHost>
    <name type="scientific">Procyon lotor</name>
    <name type="common">Raccoon</name>
    <dbReference type="NCBI Taxonomy" id="9654"/>
</organismHost>
<organism evidence="3 4">
    <name type="scientific">Raccoon poxvirus</name>
    <name type="common">RCN</name>
    <dbReference type="NCBI Taxonomy" id="10256"/>
    <lineage>
        <taxon>Viruses</taxon>
        <taxon>Varidnaviria</taxon>
        <taxon>Bamfordvirae</taxon>
        <taxon>Nucleocytoviricota</taxon>
        <taxon>Pokkesviricetes</taxon>
        <taxon>Chitovirales</taxon>
        <taxon>Poxviridae</taxon>
        <taxon>Chordopoxvirinae</taxon>
        <taxon>Orthopoxvirus</taxon>
        <taxon>Orthopoxvirus raccoonpox</taxon>
    </lineage>
</organism>
<evidence type="ECO:0000256" key="2">
    <source>
        <dbReference type="ARBA" id="ARBA00034883"/>
    </source>
</evidence>
<keyword evidence="4" id="KW-1185">Reference proteome</keyword>
<dbReference type="EMBL" id="KP143769">
    <property type="protein sequence ID" value="AKJ93781.1"/>
    <property type="molecule type" value="Genomic_DNA"/>
</dbReference>
<dbReference type="GeneID" id="24528182"/>
<gene>
    <name evidence="3" type="ORF">RCNV-Herman-148</name>
</gene>
<dbReference type="KEGG" id="vg:24528182"/>
<dbReference type="InterPro" id="IPR008786">
    <property type="entry name" value="Poxvirus_A31"/>
</dbReference>
<proteinExistence type="inferred from homology"/>
<reference evidence="3 4" key="1">
    <citation type="journal article" date="2015" name="J. Gen. Virol.">
        <title>Genome sequence and comparative virulence of raccoonpox virus: the first North American poxvirus sequence.</title>
        <authorList>
            <person name="Fleischauer C."/>
            <person name="Upton C."/>
            <person name="Victoria J."/>
            <person name="Jones G.J."/>
            <person name="Roper R.L."/>
        </authorList>
    </citation>
    <scope>NUCLEOTIDE SEQUENCE [LARGE SCALE GENOMIC DNA]</scope>
    <source>
        <strain evidence="3 4">Herman</strain>
    </source>
</reference>
<evidence type="ECO:0000313" key="4">
    <source>
        <dbReference type="Proteomes" id="UP000101745"/>
    </source>
</evidence>
<dbReference type="Pfam" id="PF05771">
    <property type="entry name" value="Pox_A31"/>
    <property type="match status" value="1"/>
</dbReference>
<name>A0A0G3G4J2_RACVI</name>
<dbReference type="Proteomes" id="UP000101745">
    <property type="component" value="Segment"/>
</dbReference>
<comment type="similarity">
    <text evidence="1">Belongs to the orthopoxvirus OPG159 protein family.</text>
</comment>
<protein>
    <recommendedName>
        <fullName evidence="2">Protein OPG159</fullName>
    </recommendedName>
</protein>